<evidence type="ECO:0000313" key="12">
    <source>
        <dbReference type="Proteomes" id="UP000503840"/>
    </source>
</evidence>
<dbReference type="InterPro" id="IPR004358">
    <property type="entry name" value="Sig_transdc_His_kin-like_C"/>
</dbReference>
<dbReference type="GO" id="GO:0000155">
    <property type="term" value="F:phosphorelay sensor kinase activity"/>
    <property type="evidence" value="ECO:0007669"/>
    <property type="project" value="InterPro"/>
</dbReference>
<dbReference type="Gene3D" id="1.10.287.130">
    <property type="match status" value="1"/>
</dbReference>
<dbReference type="InterPro" id="IPR005467">
    <property type="entry name" value="His_kinase_dom"/>
</dbReference>
<evidence type="ECO:0000256" key="8">
    <source>
        <dbReference type="ARBA" id="ARBA00023012"/>
    </source>
</evidence>
<dbReference type="SMART" id="SM00387">
    <property type="entry name" value="HATPase_c"/>
    <property type="match status" value="1"/>
</dbReference>
<evidence type="ECO:0000256" key="6">
    <source>
        <dbReference type="ARBA" id="ARBA00022777"/>
    </source>
</evidence>
<evidence type="ECO:0000259" key="9">
    <source>
        <dbReference type="PROSITE" id="PS50109"/>
    </source>
</evidence>
<dbReference type="InterPro" id="IPR000014">
    <property type="entry name" value="PAS"/>
</dbReference>
<evidence type="ECO:0000313" key="11">
    <source>
        <dbReference type="EMBL" id="GFM34483.1"/>
    </source>
</evidence>
<dbReference type="RefSeq" id="WP_174406074.1">
    <property type="nucleotide sequence ID" value="NZ_BLVO01000013.1"/>
</dbReference>
<gene>
    <name evidence="11" type="ORF">DSM101010T_28480</name>
</gene>
<dbReference type="Proteomes" id="UP000503840">
    <property type="component" value="Unassembled WGS sequence"/>
</dbReference>
<dbReference type="PROSITE" id="PS50112">
    <property type="entry name" value="PAS"/>
    <property type="match status" value="1"/>
</dbReference>
<dbReference type="NCBIfam" id="TIGR00229">
    <property type="entry name" value="sensory_box"/>
    <property type="match status" value="1"/>
</dbReference>
<dbReference type="Gene3D" id="3.30.450.20">
    <property type="entry name" value="PAS domain"/>
    <property type="match status" value="1"/>
</dbReference>
<reference evidence="11 12" key="1">
    <citation type="submission" date="2020-05" db="EMBL/GenBank/DDBJ databases">
        <title>Draft genome sequence of Desulfovibrio sp. strain HN2T.</title>
        <authorList>
            <person name="Ueno A."/>
            <person name="Tamazawa S."/>
            <person name="Tamamura S."/>
            <person name="Murakami T."/>
            <person name="Kiyama T."/>
            <person name="Inomata H."/>
            <person name="Amano Y."/>
            <person name="Miyakawa K."/>
            <person name="Tamaki H."/>
            <person name="Naganuma T."/>
            <person name="Kaneko K."/>
        </authorList>
    </citation>
    <scope>NUCLEOTIDE SEQUENCE [LARGE SCALE GENOMIC DNA]</scope>
    <source>
        <strain evidence="11 12">HN2</strain>
    </source>
</reference>
<dbReference type="SUPFAM" id="SSF47384">
    <property type="entry name" value="Homodimeric domain of signal transducing histidine kinase"/>
    <property type="match status" value="1"/>
</dbReference>
<dbReference type="SUPFAM" id="SSF55874">
    <property type="entry name" value="ATPase domain of HSP90 chaperone/DNA topoisomerase II/histidine kinase"/>
    <property type="match status" value="1"/>
</dbReference>
<feature type="domain" description="Histidine kinase" evidence="9">
    <location>
        <begin position="157"/>
        <end position="379"/>
    </location>
</feature>
<dbReference type="InterPro" id="IPR003594">
    <property type="entry name" value="HATPase_dom"/>
</dbReference>
<dbReference type="InterPro" id="IPR003661">
    <property type="entry name" value="HisK_dim/P_dom"/>
</dbReference>
<proteinExistence type="predicted"/>
<dbReference type="InterPro" id="IPR036890">
    <property type="entry name" value="HATPase_C_sf"/>
</dbReference>
<dbReference type="GO" id="GO:0005524">
    <property type="term" value="F:ATP binding"/>
    <property type="evidence" value="ECO:0007669"/>
    <property type="project" value="UniProtKB-KW"/>
</dbReference>
<dbReference type="InterPro" id="IPR035965">
    <property type="entry name" value="PAS-like_dom_sf"/>
</dbReference>
<accession>A0A7J0BL66</accession>
<dbReference type="CDD" id="cd00130">
    <property type="entry name" value="PAS"/>
    <property type="match status" value="1"/>
</dbReference>
<dbReference type="Pfam" id="PF02518">
    <property type="entry name" value="HATPase_c"/>
    <property type="match status" value="1"/>
</dbReference>
<feature type="domain" description="PAS" evidence="10">
    <location>
        <begin position="9"/>
        <end position="66"/>
    </location>
</feature>
<name>A0A7J0BL66_9BACT</name>
<dbReference type="PANTHER" id="PTHR43065:SF10">
    <property type="entry name" value="PEROXIDE STRESS-ACTIVATED HISTIDINE KINASE MAK3"/>
    <property type="match status" value="1"/>
</dbReference>
<dbReference type="EC" id="2.7.13.3" evidence="2"/>
<dbReference type="InterPro" id="IPR036097">
    <property type="entry name" value="HisK_dim/P_sf"/>
</dbReference>
<comment type="caution">
    <text evidence="11">The sequence shown here is derived from an EMBL/GenBank/DDBJ whole genome shotgun (WGS) entry which is preliminary data.</text>
</comment>
<dbReference type="AlphaFoldDB" id="A0A7J0BL66"/>
<dbReference type="EMBL" id="BLVO01000013">
    <property type="protein sequence ID" value="GFM34483.1"/>
    <property type="molecule type" value="Genomic_DNA"/>
</dbReference>
<keyword evidence="7" id="KW-0067">ATP-binding</keyword>
<dbReference type="SMART" id="SM00388">
    <property type="entry name" value="HisKA"/>
    <property type="match status" value="1"/>
</dbReference>
<dbReference type="Pfam" id="PF00989">
    <property type="entry name" value="PAS"/>
    <property type="match status" value="1"/>
</dbReference>
<evidence type="ECO:0000256" key="7">
    <source>
        <dbReference type="ARBA" id="ARBA00022840"/>
    </source>
</evidence>
<keyword evidence="12" id="KW-1185">Reference proteome</keyword>
<keyword evidence="6" id="KW-0418">Kinase</keyword>
<dbReference type="SMART" id="SM00091">
    <property type="entry name" value="PAS"/>
    <property type="match status" value="1"/>
</dbReference>
<evidence type="ECO:0000256" key="5">
    <source>
        <dbReference type="ARBA" id="ARBA00022741"/>
    </source>
</evidence>
<dbReference type="Pfam" id="PF00512">
    <property type="entry name" value="HisKA"/>
    <property type="match status" value="1"/>
</dbReference>
<protein>
    <recommendedName>
        <fullName evidence="2">histidine kinase</fullName>
        <ecNumber evidence="2">2.7.13.3</ecNumber>
    </recommendedName>
</protein>
<evidence type="ECO:0000259" key="10">
    <source>
        <dbReference type="PROSITE" id="PS50112"/>
    </source>
</evidence>
<evidence type="ECO:0000256" key="2">
    <source>
        <dbReference type="ARBA" id="ARBA00012438"/>
    </source>
</evidence>
<sequence>MQQCDGSFSVSLVQAVFERLPVGIMVIDPTGTIVAINQALCGMVGLNREFAMGKGWVDIFEIDHKNLAFHQVLIDVIHGELPFLNRSVSFERKDGSFVDLGILSSFIKDEGKMLGIAIILQDMTVFNARHEDERGSLERIATLVNEREVALLNLAGAVAHQVRNPVTVIGGLINQLLREAEVQTSQDRLEIIREESIKLEGIVKELAGFVSIHVHQPEWVSPLSVFSEWLTAFQRDGTDFTCTIKSVADCSGGGVSDEAGGEPSGETLLWADVALLGLIFAELVANTRDFAPKELAPAAVLSLCKNSKTLRLVYEDNTNGIAEHILPYVFDPFFTTKSSGVGMGLCKVRRAMMVMGGTARLLPAAESGVCVQLEFPLGQGGSDAR</sequence>
<dbReference type="InterPro" id="IPR013767">
    <property type="entry name" value="PAS_fold"/>
</dbReference>
<evidence type="ECO:0000256" key="4">
    <source>
        <dbReference type="ARBA" id="ARBA00022679"/>
    </source>
</evidence>
<comment type="catalytic activity">
    <reaction evidence="1">
        <text>ATP + protein L-histidine = ADP + protein N-phospho-L-histidine.</text>
        <dbReference type="EC" id="2.7.13.3"/>
    </reaction>
</comment>
<dbReference type="GO" id="GO:0006355">
    <property type="term" value="P:regulation of DNA-templated transcription"/>
    <property type="evidence" value="ECO:0007669"/>
    <property type="project" value="InterPro"/>
</dbReference>
<keyword evidence="8" id="KW-0902">Two-component regulatory system</keyword>
<dbReference type="PRINTS" id="PR00344">
    <property type="entry name" value="BCTRLSENSOR"/>
</dbReference>
<keyword evidence="5" id="KW-0547">Nucleotide-binding</keyword>
<keyword evidence="4" id="KW-0808">Transferase</keyword>
<dbReference type="PROSITE" id="PS50109">
    <property type="entry name" value="HIS_KIN"/>
    <property type="match status" value="1"/>
</dbReference>
<evidence type="ECO:0000256" key="3">
    <source>
        <dbReference type="ARBA" id="ARBA00022553"/>
    </source>
</evidence>
<dbReference type="PANTHER" id="PTHR43065">
    <property type="entry name" value="SENSOR HISTIDINE KINASE"/>
    <property type="match status" value="1"/>
</dbReference>
<dbReference type="SUPFAM" id="SSF55785">
    <property type="entry name" value="PYP-like sensor domain (PAS domain)"/>
    <property type="match status" value="1"/>
</dbReference>
<keyword evidence="3" id="KW-0597">Phosphoprotein</keyword>
<dbReference type="CDD" id="cd00082">
    <property type="entry name" value="HisKA"/>
    <property type="match status" value="1"/>
</dbReference>
<organism evidence="11 12">
    <name type="scientific">Desulfovibrio subterraneus</name>
    <dbReference type="NCBI Taxonomy" id="2718620"/>
    <lineage>
        <taxon>Bacteria</taxon>
        <taxon>Pseudomonadati</taxon>
        <taxon>Thermodesulfobacteriota</taxon>
        <taxon>Desulfovibrionia</taxon>
        <taxon>Desulfovibrionales</taxon>
        <taxon>Desulfovibrionaceae</taxon>
        <taxon>Desulfovibrio</taxon>
    </lineage>
</organism>
<evidence type="ECO:0000256" key="1">
    <source>
        <dbReference type="ARBA" id="ARBA00000085"/>
    </source>
</evidence>
<dbReference type="Gene3D" id="3.30.565.10">
    <property type="entry name" value="Histidine kinase-like ATPase, C-terminal domain"/>
    <property type="match status" value="1"/>
</dbReference>